<feature type="domain" description="Right handed beta helix" evidence="2">
    <location>
        <begin position="228"/>
        <end position="340"/>
    </location>
</feature>
<sequence length="385" mass="42281">MKKLLFFSMIAAIMVSCNIDGEDPKLNLQDELNQGLDTGIEIDILAMENGIKGILQKNETRLANSENFKKEKKEKINVPEDYATIQEAVDNAGENASITVESGIYEEQVVITTRGIKIEAKKLGEIILNGGFVINADDVSIEGFTINLTSPPNFVLYETSLYSIVAQSVKGLTLKNNTIANNIFTNFAYGIITFGVRESSFENNNISNVHYGIILSYSAEGNVPSFQNTVSGNHIYDGWNSGLRLIGDSDNHLISNNEFSNNGNPDIWITGNSNIGHSDNNQIKGNRSKNSLQGIALSEIGDFNEITNNEFLNHQYHGISLYTLNSLSKGNIIKNNKAFGNGTDYGKCDIYLNEAWVLLNPIEESDNKSGCFELFTPCVGFACGP</sequence>
<dbReference type="Gene3D" id="2.160.20.10">
    <property type="entry name" value="Single-stranded right-handed beta-helix, Pectin lyase-like"/>
    <property type="match status" value="1"/>
</dbReference>
<accession>A0A5C7ASS2</accession>
<dbReference type="InterPro" id="IPR039448">
    <property type="entry name" value="Beta_helix"/>
</dbReference>
<evidence type="ECO:0000256" key="1">
    <source>
        <dbReference type="ARBA" id="ARBA00022737"/>
    </source>
</evidence>
<evidence type="ECO:0000313" key="3">
    <source>
        <dbReference type="EMBL" id="TXE11407.1"/>
    </source>
</evidence>
<dbReference type="InterPro" id="IPR011050">
    <property type="entry name" value="Pectin_lyase_fold/virulence"/>
</dbReference>
<evidence type="ECO:0000259" key="2">
    <source>
        <dbReference type="Pfam" id="PF13229"/>
    </source>
</evidence>
<dbReference type="PROSITE" id="PS51257">
    <property type="entry name" value="PROKAR_LIPOPROTEIN"/>
    <property type="match status" value="1"/>
</dbReference>
<dbReference type="RefSeq" id="WP_146917467.1">
    <property type="nucleotide sequence ID" value="NZ_VORW01000005.1"/>
</dbReference>
<evidence type="ECO:0000313" key="4">
    <source>
        <dbReference type="Proteomes" id="UP000321935"/>
    </source>
</evidence>
<dbReference type="PANTHER" id="PTHR22990">
    <property type="entry name" value="F-BOX ONLY PROTEIN"/>
    <property type="match status" value="1"/>
</dbReference>
<name>A0A5C7ASS2_9BACT</name>
<comment type="caution">
    <text evidence="3">The sequence shown here is derived from an EMBL/GenBank/DDBJ whole genome shotgun (WGS) entry which is preliminary data.</text>
</comment>
<gene>
    <name evidence="3" type="ORF">ESV85_10815</name>
</gene>
<dbReference type="InterPro" id="IPR006626">
    <property type="entry name" value="PbH1"/>
</dbReference>
<dbReference type="SUPFAM" id="SSF51126">
    <property type="entry name" value="Pectin lyase-like"/>
    <property type="match status" value="1"/>
</dbReference>
<dbReference type="OrthoDB" id="9767990at2"/>
<dbReference type="Pfam" id="PF13229">
    <property type="entry name" value="Beta_helix"/>
    <property type="match status" value="1"/>
</dbReference>
<dbReference type="PANTHER" id="PTHR22990:SF15">
    <property type="entry name" value="F-BOX ONLY PROTEIN 10"/>
    <property type="match status" value="1"/>
</dbReference>
<organism evidence="3 4">
    <name type="scientific">Algoriphagus aquimarinus</name>
    <dbReference type="NCBI Taxonomy" id="237018"/>
    <lineage>
        <taxon>Bacteria</taxon>
        <taxon>Pseudomonadati</taxon>
        <taxon>Bacteroidota</taxon>
        <taxon>Cytophagia</taxon>
        <taxon>Cytophagales</taxon>
        <taxon>Cyclobacteriaceae</taxon>
        <taxon>Algoriphagus</taxon>
    </lineage>
</organism>
<dbReference type="Proteomes" id="UP000321935">
    <property type="component" value="Unassembled WGS sequence"/>
</dbReference>
<dbReference type="EMBL" id="VORW01000005">
    <property type="protein sequence ID" value="TXE11407.1"/>
    <property type="molecule type" value="Genomic_DNA"/>
</dbReference>
<dbReference type="InterPro" id="IPR012334">
    <property type="entry name" value="Pectin_lyas_fold"/>
</dbReference>
<proteinExistence type="predicted"/>
<reference evidence="3 4" key="1">
    <citation type="submission" date="2019-08" db="EMBL/GenBank/DDBJ databases">
        <title>Genomes sequence of Algoriphagus aquimarinus ACAM450.</title>
        <authorList>
            <person name="Bowman J.P."/>
        </authorList>
    </citation>
    <scope>NUCLEOTIDE SEQUENCE [LARGE SCALE GENOMIC DNA]</scope>
    <source>
        <strain evidence="3 4">ACAM 450</strain>
    </source>
</reference>
<dbReference type="AlphaFoldDB" id="A0A5C7ASS2"/>
<dbReference type="InterPro" id="IPR051550">
    <property type="entry name" value="SCF-Subunits/Alg-Epimerases"/>
</dbReference>
<keyword evidence="1" id="KW-0677">Repeat</keyword>
<protein>
    <recommendedName>
        <fullName evidence="2">Right handed beta helix domain-containing protein</fullName>
    </recommendedName>
</protein>
<dbReference type="SMART" id="SM00710">
    <property type="entry name" value="PbH1"/>
    <property type="match status" value="7"/>
</dbReference>